<organism evidence="7 8">
    <name type="scientific">Legionella lansingensis</name>
    <dbReference type="NCBI Taxonomy" id="45067"/>
    <lineage>
        <taxon>Bacteria</taxon>
        <taxon>Pseudomonadati</taxon>
        <taxon>Pseudomonadota</taxon>
        <taxon>Gammaproteobacteria</taxon>
        <taxon>Legionellales</taxon>
        <taxon>Legionellaceae</taxon>
        <taxon>Legionella</taxon>
    </lineage>
</organism>
<dbReference type="GO" id="GO:0043824">
    <property type="term" value="F:succinylglutamate-semialdehyde dehydrogenase activity"/>
    <property type="evidence" value="ECO:0007669"/>
    <property type="project" value="UniProtKB-EC"/>
</dbReference>
<keyword evidence="8" id="KW-1185">Reference proteome</keyword>
<dbReference type="EC" id="1.2.1.71" evidence="4"/>
<dbReference type="InterPro" id="IPR017649">
    <property type="entry name" value="SuccinylGlu_semiald_DH_AstD"/>
</dbReference>
<keyword evidence="1 4" id="KW-0056">Arginine metabolism</keyword>
<dbReference type="InterPro" id="IPR016163">
    <property type="entry name" value="Ald_DH_C"/>
</dbReference>
<dbReference type="InterPro" id="IPR016162">
    <property type="entry name" value="Ald_DH_N"/>
</dbReference>
<gene>
    <name evidence="4" type="primary">astD</name>
    <name evidence="7" type="ORF">Llan_2126</name>
</gene>
<feature type="binding site" evidence="4">
    <location>
        <begin position="228"/>
        <end position="233"/>
    </location>
    <ligand>
        <name>NAD(+)</name>
        <dbReference type="ChEBI" id="CHEBI:57540"/>
    </ligand>
</feature>
<evidence type="ECO:0000256" key="2">
    <source>
        <dbReference type="ARBA" id="ARBA00023002"/>
    </source>
</evidence>
<sequence length="495" mass="54039">MIANPQNNLAIHYIGGRWMQGEGKPLQSINPADGSIIWQGAQATDEEAFTACEAAHLALPYWSSLEFSKRVHYLQNFAKEVTTKQQELAYLIALETGKPLWEAKTEVNSVIAKVNLSIQAYQERTNETHSKTADANAHLRYKPHGVVAVLGAFNFPAHLSNGHIVPALLAGNTVIYKPSELAPAVAQFIIQCWHESGLPQGVINCIQGGVRSGQALLDSDIQGLYFTGSYHAGKTIHQYFAGRPDVILALEMGGNNPLIVDNVKNTKAAVYHTLLSTMMTSGQRCTCARRVFVGNNAAGDEFLSQFIQACKNINVGAFTQKPEPFMGPVISHDHALKHLGAQKKLTQMGGQSLLEMSLLEENTGFLSPGVVDMTNVDNPPDEEIFAPLTQIYRFDNFDEALAKANHTRYGLAAGLLSDDEKKYEQFYNTVRAGLINWNRPTTGAISSLPFGGVGCSGNHRPSAYFAADYCAYPIASLEQDSLAIPYELLPGIQLE</sequence>
<comment type="pathway">
    <text evidence="4">Amino-acid degradation; L-arginine degradation via AST pathway; L-glutamate and succinate from L-arginine: step 4/5.</text>
</comment>
<keyword evidence="3 4" id="KW-0520">NAD</keyword>
<dbReference type="Gene3D" id="3.40.605.10">
    <property type="entry name" value="Aldehyde Dehydrogenase, Chain A, domain 1"/>
    <property type="match status" value="1"/>
</dbReference>
<dbReference type="PANTHER" id="PTHR11699">
    <property type="entry name" value="ALDEHYDE DEHYDROGENASE-RELATED"/>
    <property type="match status" value="1"/>
</dbReference>
<comment type="catalytic activity">
    <reaction evidence="4">
        <text>N-succinyl-L-glutamate 5-semialdehyde + NAD(+) + H2O = N-succinyl-L-glutamate + NADH + 2 H(+)</text>
        <dbReference type="Rhea" id="RHEA:10812"/>
        <dbReference type="ChEBI" id="CHEBI:15377"/>
        <dbReference type="ChEBI" id="CHEBI:15378"/>
        <dbReference type="ChEBI" id="CHEBI:57540"/>
        <dbReference type="ChEBI" id="CHEBI:57945"/>
        <dbReference type="ChEBI" id="CHEBI:58520"/>
        <dbReference type="ChEBI" id="CHEBI:58763"/>
        <dbReference type="EC" id="1.2.1.71"/>
    </reaction>
</comment>
<evidence type="ECO:0000313" key="7">
    <source>
        <dbReference type="EMBL" id="KTD19274.1"/>
    </source>
</evidence>
<dbReference type="Proteomes" id="UP000054869">
    <property type="component" value="Unassembled WGS sequence"/>
</dbReference>
<dbReference type="GO" id="GO:0019545">
    <property type="term" value="P:L-arginine catabolic process to succinate"/>
    <property type="evidence" value="ECO:0007669"/>
    <property type="project" value="UniProtKB-UniRule"/>
</dbReference>
<name>A0A0W0VGS5_9GAMM</name>
<feature type="domain" description="Aldehyde dehydrogenase" evidence="6">
    <location>
        <begin position="18"/>
        <end position="463"/>
    </location>
</feature>
<proteinExistence type="inferred from homology"/>
<feature type="active site" evidence="4">
    <location>
        <position position="285"/>
    </location>
</feature>
<feature type="active site" evidence="4 5">
    <location>
        <position position="251"/>
    </location>
</feature>
<evidence type="ECO:0000313" key="8">
    <source>
        <dbReference type="Proteomes" id="UP000054869"/>
    </source>
</evidence>
<protein>
    <recommendedName>
        <fullName evidence="4">N-succinylglutamate 5-semialdehyde dehydrogenase</fullName>
        <ecNumber evidence="4">1.2.1.71</ecNumber>
    </recommendedName>
    <alternativeName>
        <fullName evidence="4">Succinylglutamic semialdehyde dehydrogenase</fullName>
        <shortName evidence="4">SGSD</shortName>
    </alternativeName>
</protein>
<dbReference type="STRING" id="45067.Llan_2126"/>
<dbReference type="NCBIfam" id="NF006992">
    <property type="entry name" value="PRK09457.1"/>
    <property type="match status" value="1"/>
</dbReference>
<reference evidence="7 8" key="1">
    <citation type="submission" date="2015-11" db="EMBL/GenBank/DDBJ databases">
        <title>Genomic analysis of 38 Legionella species identifies large and diverse effector repertoires.</title>
        <authorList>
            <person name="Burstein D."/>
            <person name="Amaro F."/>
            <person name="Zusman T."/>
            <person name="Lifshitz Z."/>
            <person name="Cohen O."/>
            <person name="Gilbert J.A."/>
            <person name="Pupko T."/>
            <person name="Shuman H.A."/>
            <person name="Segal G."/>
        </authorList>
    </citation>
    <scope>NUCLEOTIDE SEQUENCE [LARGE SCALE GENOMIC DNA]</scope>
    <source>
        <strain evidence="7 8">ATCC 49751</strain>
    </source>
</reference>
<dbReference type="Gene3D" id="3.40.309.10">
    <property type="entry name" value="Aldehyde Dehydrogenase, Chain A, domain 2"/>
    <property type="match status" value="1"/>
</dbReference>
<evidence type="ECO:0000256" key="1">
    <source>
        <dbReference type="ARBA" id="ARBA00022503"/>
    </source>
</evidence>
<dbReference type="InterPro" id="IPR016161">
    <property type="entry name" value="Ald_DH/histidinol_DH"/>
</dbReference>
<comment type="function">
    <text evidence="4">Catalyzes the NAD-dependent reduction of succinylglutamate semialdehyde into succinylglutamate.</text>
</comment>
<dbReference type="Pfam" id="PF00171">
    <property type="entry name" value="Aldedh"/>
    <property type="match status" value="1"/>
</dbReference>
<dbReference type="EMBL" id="LNYI01000053">
    <property type="protein sequence ID" value="KTD19274.1"/>
    <property type="molecule type" value="Genomic_DNA"/>
</dbReference>
<dbReference type="InterPro" id="IPR015590">
    <property type="entry name" value="Aldehyde_DH_dom"/>
</dbReference>
<dbReference type="AlphaFoldDB" id="A0A0W0VGS5"/>
<dbReference type="InterPro" id="IPR029510">
    <property type="entry name" value="Ald_DH_CS_GLU"/>
</dbReference>
<dbReference type="OrthoDB" id="9812625at2"/>
<evidence type="ECO:0000256" key="4">
    <source>
        <dbReference type="HAMAP-Rule" id="MF_01174"/>
    </source>
</evidence>
<dbReference type="GO" id="GO:0019544">
    <property type="term" value="P:L-arginine catabolic process to L-glutamate"/>
    <property type="evidence" value="ECO:0007669"/>
    <property type="project" value="UniProtKB-UniRule"/>
</dbReference>
<dbReference type="PROSITE" id="PS00687">
    <property type="entry name" value="ALDEHYDE_DEHYDR_GLU"/>
    <property type="match status" value="1"/>
</dbReference>
<dbReference type="FunFam" id="3.40.605.10:FF:000010">
    <property type="entry name" value="N-succinylglutamate 5-semialdehyde dehydrogenase"/>
    <property type="match status" value="1"/>
</dbReference>
<dbReference type="NCBIfam" id="TIGR03240">
    <property type="entry name" value="arg_catab_astD"/>
    <property type="match status" value="1"/>
</dbReference>
<evidence type="ECO:0000259" key="6">
    <source>
        <dbReference type="Pfam" id="PF00171"/>
    </source>
</evidence>
<evidence type="ECO:0000256" key="3">
    <source>
        <dbReference type="ARBA" id="ARBA00023027"/>
    </source>
</evidence>
<keyword evidence="2 4" id="KW-0560">Oxidoreductase</keyword>
<dbReference type="CDD" id="cd07095">
    <property type="entry name" value="ALDH_SGSD_AstD"/>
    <property type="match status" value="1"/>
</dbReference>
<evidence type="ECO:0000256" key="5">
    <source>
        <dbReference type="PROSITE-ProRule" id="PRU10007"/>
    </source>
</evidence>
<dbReference type="RefSeq" id="WP_051546149.1">
    <property type="nucleotide sequence ID" value="NZ_CAAAJD010000010.1"/>
</dbReference>
<dbReference type="PATRIC" id="fig|45067.4.peg.2235"/>
<dbReference type="UniPathway" id="UPA00185">
    <property type="reaction ID" value="UER00282"/>
</dbReference>
<accession>A0A0W0VGS5</accession>
<dbReference type="SUPFAM" id="SSF53720">
    <property type="entry name" value="ALDH-like"/>
    <property type="match status" value="1"/>
</dbReference>
<comment type="caution">
    <text evidence="7">The sequence shown here is derived from an EMBL/GenBank/DDBJ whole genome shotgun (WGS) entry which is preliminary data.</text>
</comment>
<comment type="similarity">
    <text evidence="4">Belongs to the aldehyde dehydrogenase family. AstD subfamily.</text>
</comment>
<dbReference type="HAMAP" id="MF_01174">
    <property type="entry name" value="Aldedh_AstD"/>
    <property type="match status" value="1"/>
</dbReference>
<dbReference type="eggNOG" id="COG1012">
    <property type="taxonomic scope" value="Bacteria"/>
</dbReference>